<evidence type="ECO:0000313" key="2">
    <source>
        <dbReference type="EMBL" id="MBW33135.1"/>
    </source>
</evidence>
<sequence length="84" mass="9441">MLALSIRLLFCFLLLSPCCVMGMWLVGVRWELLIRACYPVVHSPNPLPCMQFGVLIASPHHLTLFPVGEISGTLCAKRQRSQMQ</sequence>
<protein>
    <submittedName>
        <fullName evidence="2">Putative secreted peptide</fullName>
    </submittedName>
</protein>
<dbReference type="EMBL" id="GGFM01012384">
    <property type="protein sequence ID" value="MBW33135.1"/>
    <property type="molecule type" value="Transcribed_RNA"/>
</dbReference>
<proteinExistence type="predicted"/>
<name>A0A2M3ZXB2_9DIPT</name>
<accession>A0A2M3ZXB2</accession>
<reference evidence="2" key="1">
    <citation type="submission" date="2018-01" db="EMBL/GenBank/DDBJ databases">
        <title>An insight into the sialome of Amazonian anophelines.</title>
        <authorList>
            <person name="Ribeiro J.M."/>
            <person name="Scarpassa V."/>
            <person name="Calvo E."/>
        </authorList>
    </citation>
    <scope>NUCLEOTIDE SEQUENCE</scope>
    <source>
        <tissue evidence="2">Salivary glands</tissue>
    </source>
</reference>
<evidence type="ECO:0000256" key="1">
    <source>
        <dbReference type="SAM" id="Phobius"/>
    </source>
</evidence>
<keyword evidence="1" id="KW-0472">Membrane</keyword>
<dbReference type="AlphaFoldDB" id="A0A2M3ZXB2"/>
<organism evidence="2">
    <name type="scientific">Anopheles braziliensis</name>
    <dbReference type="NCBI Taxonomy" id="58242"/>
    <lineage>
        <taxon>Eukaryota</taxon>
        <taxon>Metazoa</taxon>
        <taxon>Ecdysozoa</taxon>
        <taxon>Arthropoda</taxon>
        <taxon>Hexapoda</taxon>
        <taxon>Insecta</taxon>
        <taxon>Pterygota</taxon>
        <taxon>Neoptera</taxon>
        <taxon>Endopterygota</taxon>
        <taxon>Diptera</taxon>
        <taxon>Nematocera</taxon>
        <taxon>Culicoidea</taxon>
        <taxon>Culicidae</taxon>
        <taxon>Anophelinae</taxon>
        <taxon>Anopheles</taxon>
    </lineage>
</organism>
<feature type="transmembrane region" description="Helical" evidence="1">
    <location>
        <begin position="6"/>
        <end position="26"/>
    </location>
</feature>
<keyword evidence="1" id="KW-0812">Transmembrane</keyword>
<keyword evidence="1" id="KW-1133">Transmembrane helix</keyword>